<dbReference type="InterPro" id="IPR001034">
    <property type="entry name" value="DeoR_HTH"/>
</dbReference>
<dbReference type="InterPro" id="IPR014036">
    <property type="entry name" value="DeoR-like_C"/>
</dbReference>
<dbReference type="InterPro" id="IPR036388">
    <property type="entry name" value="WH-like_DNA-bd_sf"/>
</dbReference>
<dbReference type="PANTHER" id="PTHR30363">
    <property type="entry name" value="HTH-TYPE TRANSCRIPTIONAL REGULATOR SRLR-RELATED"/>
    <property type="match status" value="1"/>
</dbReference>
<dbReference type="OrthoDB" id="308679at2"/>
<reference evidence="5 6" key="1">
    <citation type="journal article" date="2010" name="Stand. Genomic Sci.">
        <title>Complete genome sequence of Spirochaeta smaragdinae type strain (SEBR 4228).</title>
        <authorList>
            <person name="Mavromatis K."/>
            <person name="Yasawong M."/>
            <person name="Chertkov O."/>
            <person name="Lapidus A."/>
            <person name="Lucas S."/>
            <person name="Nolan M."/>
            <person name="Del Rio T.G."/>
            <person name="Tice H."/>
            <person name="Cheng J.F."/>
            <person name="Pitluck S."/>
            <person name="Liolios K."/>
            <person name="Ivanova N."/>
            <person name="Tapia R."/>
            <person name="Han C."/>
            <person name="Bruce D."/>
            <person name="Goodwin L."/>
            <person name="Pati A."/>
            <person name="Chen A."/>
            <person name="Palaniappan K."/>
            <person name="Land M."/>
            <person name="Hauser L."/>
            <person name="Chang Y.J."/>
            <person name="Jeffries C.D."/>
            <person name="Detter J.C."/>
            <person name="Rohde M."/>
            <person name="Brambilla E."/>
            <person name="Spring S."/>
            <person name="Goker M."/>
            <person name="Sikorski J."/>
            <person name="Woyke T."/>
            <person name="Bristow J."/>
            <person name="Eisen J.A."/>
            <person name="Markowitz V."/>
            <person name="Hugenholtz P."/>
            <person name="Klenk H.P."/>
            <person name="Kyrpides N.C."/>
        </authorList>
    </citation>
    <scope>NUCLEOTIDE SEQUENCE [LARGE SCALE GENOMIC DNA]</scope>
    <source>
        <strain evidence="6">DSM 11293 / JCM 15392 / SEBR 4228</strain>
    </source>
</reference>
<keyword evidence="2" id="KW-0238">DNA-binding</keyword>
<keyword evidence="3" id="KW-0804">Transcription</keyword>
<dbReference type="GO" id="GO:0003677">
    <property type="term" value="F:DNA binding"/>
    <property type="evidence" value="ECO:0007669"/>
    <property type="project" value="UniProtKB-KW"/>
</dbReference>
<evidence type="ECO:0000256" key="3">
    <source>
        <dbReference type="ARBA" id="ARBA00023163"/>
    </source>
</evidence>
<keyword evidence="6" id="KW-1185">Reference proteome</keyword>
<dbReference type="Pfam" id="PF00455">
    <property type="entry name" value="DeoRC"/>
    <property type="match status" value="1"/>
</dbReference>
<protein>
    <submittedName>
        <fullName evidence="5">Transcriptional regulator, DeoR family</fullName>
    </submittedName>
</protein>
<dbReference type="PROSITE" id="PS51000">
    <property type="entry name" value="HTH_DEOR_2"/>
    <property type="match status" value="1"/>
</dbReference>
<keyword evidence="1" id="KW-0805">Transcription regulation</keyword>
<dbReference type="STRING" id="573413.Spirs_1094"/>
<dbReference type="InterPro" id="IPR018356">
    <property type="entry name" value="Tscrpt_reg_HTH_DeoR_CS"/>
</dbReference>
<dbReference type="Proteomes" id="UP000002318">
    <property type="component" value="Chromosome"/>
</dbReference>
<dbReference type="Pfam" id="PF08220">
    <property type="entry name" value="HTH_DeoR"/>
    <property type="match status" value="1"/>
</dbReference>
<evidence type="ECO:0000313" key="6">
    <source>
        <dbReference type="Proteomes" id="UP000002318"/>
    </source>
</evidence>
<dbReference type="PROSITE" id="PS00894">
    <property type="entry name" value="HTH_DEOR_1"/>
    <property type="match status" value="1"/>
</dbReference>
<dbReference type="eggNOG" id="COG1349">
    <property type="taxonomic scope" value="Bacteria"/>
</dbReference>
<dbReference type="HOGENOM" id="CLU_060699_3_1_12"/>
<dbReference type="InterPro" id="IPR037171">
    <property type="entry name" value="NagB/RpiA_transferase-like"/>
</dbReference>
<dbReference type="GO" id="GO:0003700">
    <property type="term" value="F:DNA-binding transcription factor activity"/>
    <property type="evidence" value="ECO:0007669"/>
    <property type="project" value="InterPro"/>
</dbReference>
<dbReference type="EMBL" id="CP002116">
    <property type="protein sequence ID" value="ADK80225.1"/>
    <property type="molecule type" value="Genomic_DNA"/>
</dbReference>
<evidence type="ECO:0000259" key="4">
    <source>
        <dbReference type="PROSITE" id="PS51000"/>
    </source>
</evidence>
<dbReference type="KEGG" id="ssm:Spirs_1094"/>
<dbReference type="SUPFAM" id="SSF46785">
    <property type="entry name" value="Winged helix' DNA-binding domain"/>
    <property type="match status" value="1"/>
</dbReference>
<sequence length="253" mass="27194">MIREKRFELILSELGKREIVDGDELAVLLGVSRATIRRDLDVLEERGSLQRTHGGARLVDSDEELPFHSKLLAYAQEKRAIGIATAEAIPEGSVIGCTGGTTLMSVVKHLKGKEVTIITNAINIAMELAPSQKAQVIVTGGSLRSRSYELVGHVADRTLSELNLDIAIIGVDGIDINRGISTYTMQEAHTASLYVTQAKSVWVVTDHSKVGRVAPAVIAPISDVNKLFTDPGLAPEFRSQLASAGVEVTIADM</sequence>
<dbReference type="PRINTS" id="PR00037">
    <property type="entry name" value="HTHLACR"/>
</dbReference>
<dbReference type="PANTHER" id="PTHR30363:SF44">
    <property type="entry name" value="AGA OPERON TRANSCRIPTIONAL REPRESSOR-RELATED"/>
    <property type="match status" value="1"/>
</dbReference>
<dbReference type="SMART" id="SM01134">
    <property type="entry name" value="DeoRC"/>
    <property type="match status" value="1"/>
</dbReference>
<feature type="domain" description="HTH deoR-type" evidence="4">
    <location>
        <begin position="3"/>
        <end position="58"/>
    </location>
</feature>
<dbReference type="InterPro" id="IPR050313">
    <property type="entry name" value="Carb_Metab_HTH_regulators"/>
</dbReference>
<dbReference type="Gene3D" id="3.40.50.1360">
    <property type="match status" value="1"/>
</dbReference>
<gene>
    <name evidence="5" type="ordered locus">Spirs_1094</name>
</gene>
<dbReference type="AlphaFoldDB" id="E1R0X6"/>
<dbReference type="RefSeq" id="WP_013253689.1">
    <property type="nucleotide sequence ID" value="NC_014364.1"/>
</dbReference>
<dbReference type="Gene3D" id="1.10.10.10">
    <property type="entry name" value="Winged helix-like DNA-binding domain superfamily/Winged helix DNA-binding domain"/>
    <property type="match status" value="1"/>
</dbReference>
<evidence type="ECO:0000256" key="2">
    <source>
        <dbReference type="ARBA" id="ARBA00023125"/>
    </source>
</evidence>
<evidence type="ECO:0000313" key="5">
    <source>
        <dbReference type="EMBL" id="ADK80225.1"/>
    </source>
</evidence>
<evidence type="ECO:0000256" key="1">
    <source>
        <dbReference type="ARBA" id="ARBA00023015"/>
    </source>
</evidence>
<dbReference type="SMART" id="SM00420">
    <property type="entry name" value="HTH_DEOR"/>
    <property type="match status" value="1"/>
</dbReference>
<organism evidence="5 6">
    <name type="scientific">Sediminispirochaeta smaragdinae (strain DSM 11293 / JCM 15392 / SEBR 4228)</name>
    <name type="common">Spirochaeta smaragdinae</name>
    <dbReference type="NCBI Taxonomy" id="573413"/>
    <lineage>
        <taxon>Bacteria</taxon>
        <taxon>Pseudomonadati</taxon>
        <taxon>Spirochaetota</taxon>
        <taxon>Spirochaetia</taxon>
        <taxon>Spirochaetales</taxon>
        <taxon>Spirochaetaceae</taxon>
        <taxon>Sediminispirochaeta</taxon>
    </lineage>
</organism>
<proteinExistence type="predicted"/>
<name>E1R0X6_SEDSS</name>
<dbReference type="InterPro" id="IPR036390">
    <property type="entry name" value="WH_DNA-bd_sf"/>
</dbReference>
<dbReference type="SUPFAM" id="SSF100950">
    <property type="entry name" value="NagB/RpiA/CoA transferase-like"/>
    <property type="match status" value="1"/>
</dbReference>
<accession>E1R0X6</accession>